<keyword evidence="3" id="KW-1185">Reference proteome</keyword>
<name>A0A9X3WJE9_9BACI</name>
<evidence type="ECO:0000313" key="2">
    <source>
        <dbReference type="EMBL" id="MDC3420800.1"/>
    </source>
</evidence>
<evidence type="ECO:0000256" key="1">
    <source>
        <dbReference type="SAM" id="MobiDB-lite"/>
    </source>
</evidence>
<dbReference type="InterPro" id="IPR035218">
    <property type="entry name" value="DUF5327"/>
</dbReference>
<dbReference type="EMBL" id="JAMQJZ010000007">
    <property type="protein sequence ID" value="MDC3420800.1"/>
    <property type="molecule type" value="Genomic_DNA"/>
</dbReference>
<comment type="caution">
    <text evidence="2">The sequence shown here is derived from an EMBL/GenBank/DDBJ whole genome shotgun (WGS) entry which is preliminary data.</text>
</comment>
<organism evidence="2 3">
    <name type="scientific">Aquibacillus koreensis</name>
    <dbReference type="NCBI Taxonomy" id="279446"/>
    <lineage>
        <taxon>Bacteria</taxon>
        <taxon>Bacillati</taxon>
        <taxon>Bacillota</taxon>
        <taxon>Bacilli</taxon>
        <taxon>Bacillales</taxon>
        <taxon>Bacillaceae</taxon>
        <taxon>Aquibacillus</taxon>
    </lineage>
</organism>
<dbReference type="RefSeq" id="WP_259872423.1">
    <property type="nucleotide sequence ID" value="NZ_JAMQJZ010000007.1"/>
</dbReference>
<feature type="region of interest" description="Disordered" evidence="1">
    <location>
        <begin position="45"/>
        <end position="99"/>
    </location>
</feature>
<proteinExistence type="predicted"/>
<feature type="compositionally biased region" description="Polar residues" evidence="1">
    <location>
        <begin position="72"/>
        <end position="82"/>
    </location>
</feature>
<dbReference type="AlphaFoldDB" id="A0A9X3WJE9"/>
<evidence type="ECO:0000313" key="3">
    <source>
        <dbReference type="Proteomes" id="UP001145072"/>
    </source>
</evidence>
<dbReference type="Proteomes" id="UP001145072">
    <property type="component" value="Unassembled WGS sequence"/>
</dbReference>
<gene>
    <name evidence="2" type="ORF">NC661_10510</name>
</gene>
<dbReference type="Pfam" id="PF17261">
    <property type="entry name" value="DUF5327"/>
    <property type="match status" value="1"/>
</dbReference>
<reference evidence="2" key="1">
    <citation type="submission" date="2022-06" db="EMBL/GenBank/DDBJ databases">
        <title>Aquibacillus sp. a new bacterium isolated from soil saline samples.</title>
        <authorList>
            <person name="Galisteo C."/>
            <person name="De La Haba R."/>
            <person name="Sanchez-Porro C."/>
            <person name="Ventosa A."/>
        </authorList>
    </citation>
    <scope>NUCLEOTIDE SEQUENCE</scope>
    <source>
        <strain evidence="2">JCM 12387</strain>
    </source>
</reference>
<protein>
    <submittedName>
        <fullName evidence="2">YwdI family protein</fullName>
    </submittedName>
</protein>
<sequence length="99" mass="11003">MAISDQTVLTKMMNELQEALNKSGQTNVVREHVRAVRLLCDLILDSEPESTGTTEPKPSIDQLELKKMMGNLGQSQPNTTPPTRKIDDEEANGDSIFDF</sequence>
<accession>A0A9X3WJE9</accession>